<reference evidence="9 10" key="1">
    <citation type="submission" date="2016-01" db="EMBL/GenBank/DDBJ databases">
        <title>The new phylogeny of the genus Mycobacterium.</title>
        <authorList>
            <person name="Tarcisio F."/>
            <person name="Conor M."/>
            <person name="Antonella G."/>
            <person name="Elisabetta G."/>
            <person name="Giulia F.S."/>
            <person name="Sara T."/>
            <person name="Anna F."/>
            <person name="Clotilde B."/>
            <person name="Roberto B."/>
            <person name="Veronica D.S."/>
            <person name="Fabio R."/>
            <person name="Monica P."/>
            <person name="Olivier J."/>
            <person name="Enrico T."/>
            <person name="Nicola S."/>
        </authorList>
    </citation>
    <scope>NUCLEOTIDE SEQUENCE [LARGE SCALE GENOMIC DNA]</scope>
    <source>
        <strain evidence="9 10">ATCC 700010</strain>
    </source>
</reference>
<comment type="caution">
    <text evidence="9">The sequence shown here is derived from an EMBL/GenBank/DDBJ whole genome shotgun (WGS) entry which is preliminary data.</text>
</comment>
<keyword evidence="6 8" id="KW-0408">Iron</keyword>
<dbReference type="Gene3D" id="1.10.630.10">
    <property type="entry name" value="Cytochrome P450"/>
    <property type="match status" value="1"/>
</dbReference>
<accession>A0A1X2FJY9</accession>
<comment type="similarity">
    <text evidence="2 8">Belongs to the cytochrome P450 family.</text>
</comment>
<evidence type="ECO:0000256" key="4">
    <source>
        <dbReference type="ARBA" id="ARBA00022723"/>
    </source>
</evidence>
<evidence type="ECO:0000256" key="1">
    <source>
        <dbReference type="ARBA" id="ARBA00001971"/>
    </source>
</evidence>
<dbReference type="EMBL" id="LQQA01000004">
    <property type="protein sequence ID" value="ORX18770.1"/>
    <property type="molecule type" value="Genomic_DNA"/>
</dbReference>
<dbReference type="GO" id="GO:0020037">
    <property type="term" value="F:heme binding"/>
    <property type="evidence" value="ECO:0007669"/>
    <property type="project" value="InterPro"/>
</dbReference>
<protein>
    <submittedName>
        <fullName evidence="9">Cytochrome</fullName>
    </submittedName>
</protein>
<dbReference type="Proteomes" id="UP000193964">
    <property type="component" value="Unassembled WGS sequence"/>
</dbReference>
<name>A0A1X2FJY9_9MYCO</name>
<evidence type="ECO:0000256" key="5">
    <source>
        <dbReference type="ARBA" id="ARBA00023002"/>
    </source>
</evidence>
<organism evidence="9 10">
    <name type="scientific">Mycolicibacterium wolinskyi</name>
    <dbReference type="NCBI Taxonomy" id="59750"/>
    <lineage>
        <taxon>Bacteria</taxon>
        <taxon>Bacillati</taxon>
        <taxon>Actinomycetota</taxon>
        <taxon>Actinomycetes</taxon>
        <taxon>Mycobacteriales</taxon>
        <taxon>Mycobacteriaceae</taxon>
        <taxon>Mycolicibacterium</taxon>
    </lineage>
</organism>
<evidence type="ECO:0000313" key="9">
    <source>
        <dbReference type="EMBL" id="ORX18770.1"/>
    </source>
</evidence>
<keyword evidence="4 8" id="KW-0479">Metal-binding</keyword>
<dbReference type="GO" id="GO:0005506">
    <property type="term" value="F:iron ion binding"/>
    <property type="evidence" value="ECO:0007669"/>
    <property type="project" value="InterPro"/>
</dbReference>
<dbReference type="AlphaFoldDB" id="A0A1X2FJY9"/>
<dbReference type="GO" id="GO:0006707">
    <property type="term" value="P:cholesterol catabolic process"/>
    <property type="evidence" value="ECO:0007669"/>
    <property type="project" value="TreeGrafter"/>
</dbReference>
<evidence type="ECO:0000256" key="6">
    <source>
        <dbReference type="ARBA" id="ARBA00023004"/>
    </source>
</evidence>
<sequence length="393" mass="41993">MTSSEVVTARLPWDAADPYPFYETCRAHGDVVWDDVAHGWLVLGYETARRVLGGKEWTSDPMANPIARANMDPISLQFSGRSMLIADGATHRRLRGSVRDVFTRTFVTGLAEGVDAIASAVIDEPAPDTEFDFMSRIALPIPMGVVAEWLALDPGTADLLAELSPAIIRMLGTLADTDETRAGAAAAAELMGEFLPLAADRRQHPGDDLLSFIGGDPDLELEDVVITAILIAVAGHETTANLLGAGLIRLLTERPDGTRLVDHIDAADPAVMTELLRLDSPVQAALRTATEDTRIGDVAVEAGATALVVVAAANRDPRVFDDPGELRIDRTGPAPLTFGYGAHHCLGASLARLEISTALPKILARRPRLVGAPVWRDTPAIRGALRIPMVFDA</sequence>
<dbReference type="GO" id="GO:0008395">
    <property type="term" value="F:steroid hydroxylase activity"/>
    <property type="evidence" value="ECO:0007669"/>
    <property type="project" value="TreeGrafter"/>
</dbReference>
<comment type="cofactor">
    <cofactor evidence="1">
        <name>heme</name>
        <dbReference type="ChEBI" id="CHEBI:30413"/>
    </cofactor>
</comment>
<dbReference type="PANTHER" id="PTHR46696">
    <property type="entry name" value="P450, PUTATIVE (EUROFUNG)-RELATED"/>
    <property type="match status" value="1"/>
</dbReference>
<evidence type="ECO:0000256" key="3">
    <source>
        <dbReference type="ARBA" id="ARBA00022617"/>
    </source>
</evidence>
<dbReference type="InterPro" id="IPR002397">
    <property type="entry name" value="Cyt_P450_B"/>
</dbReference>
<evidence type="ECO:0000256" key="2">
    <source>
        <dbReference type="ARBA" id="ARBA00010617"/>
    </source>
</evidence>
<dbReference type="PROSITE" id="PS00086">
    <property type="entry name" value="CYTOCHROME_P450"/>
    <property type="match status" value="1"/>
</dbReference>
<gene>
    <name evidence="9" type="ORF">AWC31_12340</name>
</gene>
<dbReference type="GO" id="GO:0036199">
    <property type="term" value="F:cholest-4-en-3-one 26-monooxygenase activity"/>
    <property type="evidence" value="ECO:0007669"/>
    <property type="project" value="TreeGrafter"/>
</dbReference>
<keyword evidence="5 8" id="KW-0560">Oxidoreductase</keyword>
<proteinExistence type="inferred from homology"/>
<dbReference type="InterPro" id="IPR017972">
    <property type="entry name" value="Cyt_P450_CS"/>
</dbReference>
<evidence type="ECO:0000256" key="7">
    <source>
        <dbReference type="ARBA" id="ARBA00023033"/>
    </source>
</evidence>
<dbReference type="OrthoDB" id="4371969at2"/>
<dbReference type="Pfam" id="PF00067">
    <property type="entry name" value="p450"/>
    <property type="match status" value="1"/>
</dbReference>
<evidence type="ECO:0000313" key="10">
    <source>
        <dbReference type="Proteomes" id="UP000193964"/>
    </source>
</evidence>
<dbReference type="PRINTS" id="PR00359">
    <property type="entry name" value="BP450"/>
</dbReference>
<dbReference type="PANTHER" id="PTHR46696:SF4">
    <property type="entry name" value="BIOTIN BIOSYNTHESIS CYTOCHROME P450"/>
    <property type="match status" value="1"/>
</dbReference>
<dbReference type="SUPFAM" id="SSF48264">
    <property type="entry name" value="Cytochrome P450"/>
    <property type="match status" value="1"/>
</dbReference>
<dbReference type="InterPro" id="IPR001128">
    <property type="entry name" value="Cyt_P450"/>
</dbReference>
<keyword evidence="3 8" id="KW-0349">Heme</keyword>
<dbReference type="RefSeq" id="WP_085142002.1">
    <property type="nucleotide sequence ID" value="NZ_JACKUA010000038.1"/>
</dbReference>
<dbReference type="InterPro" id="IPR036396">
    <property type="entry name" value="Cyt_P450_sf"/>
</dbReference>
<evidence type="ECO:0000256" key="8">
    <source>
        <dbReference type="RuleBase" id="RU000461"/>
    </source>
</evidence>
<dbReference type="PRINTS" id="PR00385">
    <property type="entry name" value="P450"/>
</dbReference>
<keyword evidence="7 8" id="KW-0503">Monooxygenase</keyword>